<feature type="active site" description="Glycyl thioester intermediate" evidence="6">
    <location>
        <position position="2664"/>
    </location>
</feature>
<feature type="region of interest" description="Disordered" evidence="8">
    <location>
        <begin position="1492"/>
        <end position="1578"/>
    </location>
</feature>
<accession>A0A1I8BKK6</accession>
<feature type="compositionally biased region" description="Basic and acidic residues" evidence="8">
    <location>
        <begin position="1553"/>
        <end position="1566"/>
    </location>
</feature>
<evidence type="ECO:0000256" key="7">
    <source>
        <dbReference type="RuleBase" id="RU369009"/>
    </source>
</evidence>
<feature type="domain" description="HECT" evidence="9">
    <location>
        <begin position="2302"/>
        <end position="2695"/>
    </location>
</feature>
<dbReference type="GO" id="GO:0043161">
    <property type="term" value="P:proteasome-mediated ubiquitin-dependent protein catabolic process"/>
    <property type="evidence" value="ECO:0007669"/>
    <property type="project" value="TreeGrafter"/>
</dbReference>
<sequence length="2695" mass="297705">MESGVVDGMELLEWLQTGVGDERDMQLMALEQLCMTLLMSDNIDRCFESCPPRTFLPALGRIFIDESAPENILEVTARAITYYLDVSNECTRRITQVEGAIKAICNRLLLAKMTDRTSKDLAEQCVKLLEHICQREASAVYDAGGLQAMLHLISHHDHLHKDTMHSAMAVITKLCAKIEPFDTNLPECSKNLGDLLSHDDEKIAECALRCFAAMTERFIRRQMDPVELSRPSNLIVHLFDLLIPPEQKNNFSEEGKENSQIENLELSRNSAFISAVLALFANLCKASPTVTAEILHSPKLVFALRVVLNCKDERCINDCLRFIDFLLVLLCEGRASISKHCSFADTGAVSSVDKAHRSLIDSIRQRDTDALIDAVENESVDPNMTDDVGQSLLNWCAAFGTADMVIYLCDKGADPNKGLRSSSLHYAACFGRAEIVKILLRYGANPDLQDEEGRIALDKARERNDEAHQVVCEVLQNPGIYMSSSITSTALQQSKKNEKQQTTVKEQESGKIQEETNIDFSLAESFIQQLLPIFCTIFKSSLSTAIRRVTLTLIRKSIFHISNDGLLDVISSKKENVSTNNGHQQQSGFVEMLIGVLIIILESGENNVDVKEQALLIIKSLLLKNAKFWSEQLIKLGVYEKIEILAREAETTNEKENFEEKSFSNITIGGNINSESTTLNNNNNLALSCEKREEDNISTNSGSTANSNNNNNNNNNNEKLNSSTTAASPSVYDRSVSSTPSISLRSDSTVPSTDLNTARNPSAANDEITPSPTNELIVDERRLSNSTSKEEENENNKSFHTLEEDNEEEENEHIDNLIGEEGVEIDTQIFNSDLVEAATTIAQALGVQIVEDAASADKPENSKQQENVIPPPPAAPGSDDALTLTTGIYYRWRDWRLIRANDSLFVWCDAVALELSDGSNGWLRFLINGRLSTLYSSGSPEYGADNADTRAEFYEKIRKAKAAIPVGAVSRSILSIPRPEAKPLESGNWLLNSSETNTLTIANKEGTQQKMTIKDDLPGFVFESSRQQKQVFTAESTLGHDFVTGWAARGGGRRLRYFRVEVQKQKVGELAKEIWENYLKEVYDRPREAVQEIQKCSEGLGKLSNKIVEMEEKKDENIEKSKTEFVSILKKIRSSLSDDRQLSIFEISISGLVPALLNLVKLIEANPSGILAELFTEIFFNPRDLSALVRVVILVLESMEKFPQCLYDCPGGSPFGFQLLTRRLRFRFENAKKNNNPTASKGEKDLVDITNRSLKAEPLVTIAALKSYLNEHFSNSKNNTSTTSASNLQHYTRPPTAASLRIARKLPKYVEKIASNVSSAATNLTDLKKKNNPESDTTTNNGRNAANTTTTPWVPRDNCLEKIGGGNIKVPRHPGGGYNPGGGKFSSGSKKAVATGSQRSNKTGGSSRTQRGLQQKDLSEKTSSKDDGSSNVSQQQQKSMSTTNLFDADRRSKVNSSASFNQAASAESLQHQTPSLENLLSKALLHNYSIPEESMATPNSGSPEPRALPTFENLPGRFDQRKGSEDAAQSGLSIGASSFAGGSQPVLNTNTFTKERCHTVDSSSERLEEEDQQQCTESSTDTINESIQKHEQEVADLLQFMDGPFMMPQELFGGDLIEEQVEVHQSESNAEEETVVETASDLNTDSTVGVPMSDVIEETSSLKTAIECSEEDIGLADADNRSTKTANSNDGGSRHSQRKSAMMPKRTTAADQQASTSGSGASSGIGNIREKLGSYTDILKHMMSQVIEGGDTSDETFVDGDDFENDIYDDELLNQYYIEAECEPVAISDAGFSISSDSSANGFGADQAAVIPTTTNTTAHTSATIGDGTGSTNILSEAVAALESISQAAGNPQAALAAIRAIIERGDAFGGHIFGSGSGGSYSSDTHKRWRQMFSQEEFLANNSGNIGDKPQRPSETGGCARAIRSGANKSSAATTGGWNDEFVLRQQFDALIPAFDPRPGRTNVNQTQEVELSDNVQFNTYQPSNKYITSNNEEKLTSKKSLTQPLKLYLKMEVNNHKKGVGVVTENEGDKSENKENKEGKSKEEILVELNDENVSLFKYVQELLIKNQQHKATSGGTSLELNNQLWENIYTIIYETKSLNENEILEENQNLMSNDIDNNNYKIDNIPLVGQALELVRILNFLATTYVQQQQSSEISSSSGLSSLQSDVFYSAKLTQKLCQELADPLVVAAKTLPSWCNELVYNFPCLFSMDTRLMYLNTTAFGTSRAIGYLQNRRDHLLEQSRSAATSTAGTSNMAGLRREDHYPEYRIGRVKHERIKVYRSDELFLESAMKVLKFHATRKAILEIEYHGEEGTGLGPTLEFFALIAAEFQRKDLCMWLCDDDETVSLTTKNIQSSDSILNPSSKPPGYYVHSVGGLFPAPWPSNADFTKQLELFQLFGVFIAKAIQDDRLVDLPLSPVFLKLILSSELTSSKPSISSILDIDDFMQIFPEKAKLLKSLIEYNSKVKCLNEKDAEKVLVQFGDSECSLEDLSLTFAVNPPSKVFSYSHAELIENGLSIDVTCQNVGLYIEKCLDFYLNTGIKEQVFAFRHGFNMVLPLSSLIPFSAAELQLLISGEQCPKWTREDLLRYTEPKLGYTRDSPVFINFVDVLNNFDSAERKAFLQFTTGCSSLPPGGLANLHPRLTIVRKVGSGDGSYPSVNTCVHYLKLPEYSTATILRERLLAATYERGFHLN</sequence>
<evidence type="ECO:0000256" key="6">
    <source>
        <dbReference type="PROSITE-ProRule" id="PRU00104"/>
    </source>
</evidence>
<dbReference type="GO" id="GO:0016607">
    <property type="term" value="C:nuclear speck"/>
    <property type="evidence" value="ECO:0007669"/>
    <property type="project" value="TreeGrafter"/>
</dbReference>
<dbReference type="PROSITE" id="PS50297">
    <property type="entry name" value="ANK_REP_REGION"/>
    <property type="match status" value="1"/>
</dbReference>
<dbReference type="UniPathway" id="UPA00143"/>
<dbReference type="Gene3D" id="3.30.2160.10">
    <property type="entry name" value="Hect, E3 ligase catalytic domain"/>
    <property type="match status" value="1"/>
</dbReference>
<feature type="compositionally biased region" description="Gly residues" evidence="8">
    <location>
        <begin position="1374"/>
        <end position="1385"/>
    </location>
</feature>
<feature type="region of interest" description="Disordered" evidence="8">
    <location>
        <begin position="855"/>
        <end position="880"/>
    </location>
</feature>
<keyword evidence="3 7" id="KW-0808">Transferase</keyword>
<dbReference type="InterPro" id="IPR016024">
    <property type="entry name" value="ARM-type_fold"/>
</dbReference>
<dbReference type="SMART" id="SM00248">
    <property type="entry name" value="ANK"/>
    <property type="match status" value="2"/>
</dbReference>
<evidence type="ECO:0000313" key="10">
    <source>
        <dbReference type="Proteomes" id="UP000095281"/>
    </source>
</evidence>
<feature type="compositionally biased region" description="Low complexity" evidence="8">
    <location>
        <begin position="697"/>
        <end position="725"/>
    </location>
</feature>
<feature type="region of interest" description="Disordered" evidence="8">
    <location>
        <begin position="1627"/>
        <end position="1649"/>
    </location>
</feature>
<dbReference type="SMART" id="SM00119">
    <property type="entry name" value="HECTc"/>
    <property type="match status" value="1"/>
</dbReference>
<comment type="catalytic activity">
    <reaction evidence="1 7">
        <text>S-ubiquitinyl-[E2 ubiquitin-conjugating enzyme]-L-cysteine + [acceptor protein]-L-lysine = [E2 ubiquitin-conjugating enzyme]-L-cysteine + N(6)-ubiquitinyl-[acceptor protein]-L-lysine.</text>
        <dbReference type="EC" id="2.3.2.26"/>
    </reaction>
</comment>
<evidence type="ECO:0000256" key="2">
    <source>
        <dbReference type="ARBA" id="ARBA00006331"/>
    </source>
</evidence>
<reference evidence="11" key="1">
    <citation type="submission" date="2016-11" db="UniProtKB">
        <authorList>
            <consortium name="WormBaseParasite"/>
        </authorList>
    </citation>
    <scope>IDENTIFICATION</scope>
</reference>
<feature type="region of interest" description="Disordered" evidence="8">
    <location>
        <begin position="692"/>
        <end position="812"/>
    </location>
</feature>
<dbReference type="InterPro" id="IPR011989">
    <property type="entry name" value="ARM-like"/>
</dbReference>
<dbReference type="InterPro" id="IPR035983">
    <property type="entry name" value="Hect_E3_ubiquitin_ligase"/>
</dbReference>
<dbReference type="Gene3D" id="1.25.10.10">
    <property type="entry name" value="Leucine-rich Repeat Variant"/>
    <property type="match status" value="1"/>
</dbReference>
<comment type="pathway">
    <text evidence="7">Protein modification; protein ubiquitination.</text>
</comment>
<feature type="compositionally biased region" description="Basic and acidic residues" evidence="8">
    <location>
        <begin position="778"/>
        <end position="803"/>
    </location>
</feature>
<dbReference type="PROSITE" id="PS50088">
    <property type="entry name" value="ANK_REPEAT"/>
    <property type="match status" value="1"/>
</dbReference>
<dbReference type="FunFam" id="3.30.2410.10:FF:000007">
    <property type="entry name" value="Putative E3 ubiquitin-protein ligase HECTD1"/>
    <property type="match status" value="1"/>
</dbReference>
<evidence type="ECO:0000313" key="11">
    <source>
        <dbReference type="WBParaSite" id="MhA1_Contig277.frz3.gene1"/>
    </source>
</evidence>
<dbReference type="CDD" id="cd00078">
    <property type="entry name" value="HECTc"/>
    <property type="match status" value="1"/>
</dbReference>
<dbReference type="Pfam" id="PF12796">
    <property type="entry name" value="Ank_2"/>
    <property type="match status" value="1"/>
</dbReference>
<keyword evidence="10" id="KW-1185">Reference proteome</keyword>
<dbReference type="GO" id="GO:0070534">
    <property type="term" value="P:protein K63-linked ubiquitination"/>
    <property type="evidence" value="ECO:0007669"/>
    <property type="project" value="TreeGrafter"/>
</dbReference>
<dbReference type="InterPro" id="IPR045322">
    <property type="entry name" value="HECTD1/TRIP12-like"/>
</dbReference>
<feature type="compositionally biased region" description="Polar residues" evidence="8">
    <location>
        <begin position="735"/>
        <end position="774"/>
    </location>
</feature>
<feature type="region of interest" description="Disordered" evidence="8">
    <location>
        <begin position="1673"/>
        <end position="1726"/>
    </location>
</feature>
<evidence type="ECO:0000256" key="3">
    <source>
        <dbReference type="ARBA" id="ARBA00022679"/>
    </source>
</evidence>
<evidence type="ECO:0000256" key="8">
    <source>
        <dbReference type="SAM" id="MobiDB-lite"/>
    </source>
</evidence>
<dbReference type="InterPro" id="IPR000569">
    <property type="entry name" value="HECT_dom"/>
</dbReference>
<evidence type="ECO:0000256" key="1">
    <source>
        <dbReference type="ARBA" id="ARBA00000885"/>
    </source>
</evidence>
<proteinExistence type="inferred from homology"/>
<dbReference type="InterPro" id="IPR002110">
    <property type="entry name" value="Ankyrin_rpt"/>
</dbReference>
<organism evidence="10 11">
    <name type="scientific">Meloidogyne hapla</name>
    <name type="common">Root-knot nematode worm</name>
    <dbReference type="NCBI Taxonomy" id="6305"/>
    <lineage>
        <taxon>Eukaryota</taxon>
        <taxon>Metazoa</taxon>
        <taxon>Ecdysozoa</taxon>
        <taxon>Nematoda</taxon>
        <taxon>Chromadorea</taxon>
        <taxon>Rhabditida</taxon>
        <taxon>Tylenchina</taxon>
        <taxon>Tylenchomorpha</taxon>
        <taxon>Tylenchoidea</taxon>
        <taxon>Meloidogynidae</taxon>
        <taxon>Meloidogyninae</taxon>
        <taxon>Meloidogyne</taxon>
    </lineage>
</organism>
<comment type="function">
    <text evidence="7">E3 ubiquitin-protein ligase which accepts ubiquitin from an E2 ubiquitin-conjugating enzyme in the form of a thioester and then directly transfers the ubiquitin to targeted substrates.</text>
</comment>
<comment type="similarity">
    <text evidence="2 7">Belongs to the UPL family. K-HECT subfamily.</text>
</comment>
<evidence type="ECO:0000256" key="5">
    <source>
        <dbReference type="PROSITE-ProRule" id="PRU00023"/>
    </source>
</evidence>
<keyword evidence="4 6" id="KW-0833">Ubl conjugation pathway</keyword>
<feature type="region of interest" description="Disordered" evidence="8">
    <location>
        <begin position="1324"/>
        <end position="1459"/>
    </location>
</feature>
<dbReference type="SUPFAM" id="SSF48403">
    <property type="entry name" value="Ankyrin repeat"/>
    <property type="match status" value="1"/>
</dbReference>
<evidence type="ECO:0000259" key="9">
    <source>
        <dbReference type="PROSITE" id="PS50237"/>
    </source>
</evidence>
<evidence type="ECO:0000256" key="4">
    <source>
        <dbReference type="ARBA" id="ARBA00022786"/>
    </source>
</evidence>
<dbReference type="GO" id="GO:0061630">
    <property type="term" value="F:ubiquitin protein ligase activity"/>
    <property type="evidence" value="ECO:0007669"/>
    <property type="project" value="UniProtKB-UniRule"/>
</dbReference>
<feature type="compositionally biased region" description="Polar residues" evidence="8">
    <location>
        <begin position="1395"/>
        <end position="1413"/>
    </location>
</feature>
<feature type="repeat" description="ANK" evidence="5">
    <location>
        <begin position="419"/>
        <end position="451"/>
    </location>
</feature>
<dbReference type="Pfam" id="PF00632">
    <property type="entry name" value="HECT"/>
    <property type="match status" value="1"/>
</dbReference>
<protein>
    <recommendedName>
        <fullName evidence="7">E3 ubiquitin-protein ligase</fullName>
        <ecNumber evidence="7">2.3.2.26</ecNumber>
    </recommendedName>
</protein>
<dbReference type="PANTHER" id="PTHR45670">
    <property type="entry name" value="E3 UBIQUITIN-PROTEIN LIGASE TRIP12"/>
    <property type="match status" value="1"/>
</dbReference>
<dbReference type="SUPFAM" id="SSF56204">
    <property type="entry name" value="Hect, E3 ligase catalytic domain"/>
    <property type="match status" value="1"/>
</dbReference>
<feature type="compositionally biased region" description="Basic and acidic residues" evidence="8">
    <location>
        <begin position="495"/>
        <end position="510"/>
    </location>
</feature>
<dbReference type="EC" id="2.3.2.26" evidence="7"/>
<dbReference type="OMA" id="SNPINCH"/>
<dbReference type="Gene3D" id="3.30.2410.10">
    <property type="entry name" value="Hect, E3 ligase catalytic domain"/>
    <property type="match status" value="1"/>
</dbReference>
<feature type="region of interest" description="Disordered" evidence="8">
    <location>
        <begin position="491"/>
        <end position="510"/>
    </location>
</feature>
<dbReference type="Proteomes" id="UP000095281">
    <property type="component" value="Unplaced"/>
</dbReference>
<dbReference type="Gene3D" id="1.25.40.20">
    <property type="entry name" value="Ankyrin repeat-containing domain"/>
    <property type="match status" value="1"/>
</dbReference>
<name>A0A1I8BKK6_MELHA</name>
<feature type="compositionally biased region" description="Basic and acidic residues" evidence="8">
    <location>
        <begin position="1417"/>
        <end position="1428"/>
    </location>
</feature>
<dbReference type="PANTHER" id="PTHR45670:SF1">
    <property type="entry name" value="E3 UBIQUITIN-PROTEIN LIGASE HECTD1"/>
    <property type="match status" value="1"/>
</dbReference>
<dbReference type="InterPro" id="IPR036770">
    <property type="entry name" value="Ankyrin_rpt-contain_sf"/>
</dbReference>
<feature type="compositionally biased region" description="Low complexity" evidence="8">
    <location>
        <begin position="1337"/>
        <end position="1351"/>
    </location>
</feature>
<feature type="compositionally biased region" description="Low complexity" evidence="8">
    <location>
        <begin position="1707"/>
        <end position="1724"/>
    </location>
</feature>
<dbReference type="WBParaSite" id="MhA1_Contig277.frz3.gene1">
    <property type="protein sequence ID" value="MhA1_Contig277.frz3.gene1"/>
    <property type="gene ID" value="MhA1_Contig277.frz3.gene1"/>
</dbReference>
<feature type="compositionally biased region" description="Polar residues" evidence="8">
    <location>
        <begin position="1429"/>
        <end position="1445"/>
    </location>
</feature>
<keyword evidence="5" id="KW-0040">ANK repeat</keyword>
<dbReference type="PROSITE" id="PS50237">
    <property type="entry name" value="HECT"/>
    <property type="match status" value="1"/>
</dbReference>
<dbReference type="Gene3D" id="3.90.1750.10">
    <property type="entry name" value="Hect, E3 ligase catalytic domains"/>
    <property type="match status" value="1"/>
</dbReference>
<dbReference type="SUPFAM" id="SSF48371">
    <property type="entry name" value="ARM repeat"/>
    <property type="match status" value="1"/>
</dbReference>